<comment type="subcellular location">
    <subcellularLocation>
        <location evidence="1">Membrane</location>
        <topology evidence="1">Single-pass membrane protein</topology>
    </subcellularLocation>
</comment>
<dbReference type="PRINTS" id="PR00813">
    <property type="entry name" value="BCTERIALGSPG"/>
</dbReference>
<evidence type="ECO:0000256" key="3">
    <source>
        <dbReference type="ARBA" id="ARBA00022692"/>
    </source>
</evidence>
<dbReference type="PROSITE" id="PS00409">
    <property type="entry name" value="PROKAR_NTER_METHYL"/>
    <property type="match status" value="1"/>
</dbReference>
<protein>
    <submittedName>
        <fullName evidence="7">Type IV pilin protein</fullName>
    </submittedName>
</protein>
<keyword evidence="5 6" id="KW-0472">Membrane</keyword>
<dbReference type="NCBIfam" id="TIGR02532">
    <property type="entry name" value="IV_pilin_GFxxxE"/>
    <property type="match status" value="1"/>
</dbReference>
<dbReference type="Proteomes" id="UP001566476">
    <property type="component" value="Unassembled WGS sequence"/>
</dbReference>
<accession>A0ABV4I2P1</accession>
<organism evidence="7 8">
    <name type="scientific">Kineococcus mangrovi</name>
    <dbReference type="NCBI Taxonomy" id="1660183"/>
    <lineage>
        <taxon>Bacteria</taxon>
        <taxon>Bacillati</taxon>
        <taxon>Actinomycetota</taxon>
        <taxon>Actinomycetes</taxon>
        <taxon>Kineosporiales</taxon>
        <taxon>Kineosporiaceae</taxon>
        <taxon>Kineococcus</taxon>
    </lineage>
</organism>
<dbReference type="RefSeq" id="WP_370719075.1">
    <property type="nucleotide sequence ID" value="NZ_JBGGTQ010000005.1"/>
</dbReference>
<comment type="caution">
    <text evidence="7">The sequence shown here is derived from an EMBL/GenBank/DDBJ whole genome shotgun (WGS) entry which is preliminary data.</text>
</comment>
<keyword evidence="2" id="KW-0488">Methylation</keyword>
<dbReference type="SUPFAM" id="SSF54523">
    <property type="entry name" value="Pili subunits"/>
    <property type="match status" value="1"/>
</dbReference>
<evidence type="ECO:0000256" key="5">
    <source>
        <dbReference type="ARBA" id="ARBA00023136"/>
    </source>
</evidence>
<keyword evidence="4 6" id="KW-1133">Transmembrane helix</keyword>
<dbReference type="Gene3D" id="3.30.700.10">
    <property type="entry name" value="Glycoprotein, Type 4 Pilin"/>
    <property type="match status" value="1"/>
</dbReference>
<dbReference type="InterPro" id="IPR045584">
    <property type="entry name" value="Pilin-like"/>
</dbReference>
<evidence type="ECO:0000313" key="7">
    <source>
        <dbReference type="EMBL" id="MEZ0492950.1"/>
    </source>
</evidence>
<evidence type="ECO:0000256" key="1">
    <source>
        <dbReference type="ARBA" id="ARBA00004167"/>
    </source>
</evidence>
<keyword evidence="8" id="KW-1185">Reference proteome</keyword>
<dbReference type="Pfam" id="PF07963">
    <property type="entry name" value="N_methyl"/>
    <property type="match status" value="1"/>
</dbReference>
<keyword evidence="3 6" id="KW-0812">Transmembrane</keyword>
<evidence type="ECO:0000256" key="6">
    <source>
        <dbReference type="SAM" id="Phobius"/>
    </source>
</evidence>
<dbReference type="InterPro" id="IPR000983">
    <property type="entry name" value="Bac_GSPG_pilin"/>
</dbReference>
<sequence>MLARIRKAMQEKDQGFTLIELLVVIVIIGILAAIAIPTFLNQREKAWTRAAQSDLRNAATNMETYFGDNGTYVGGPGADNAFKISTETNNNPTVVGASTTGYCIQIVSKKLQGADATWNFKSSVGSPAKGACA</sequence>
<name>A0ABV4I2P1_9ACTN</name>
<evidence type="ECO:0000256" key="2">
    <source>
        <dbReference type="ARBA" id="ARBA00022481"/>
    </source>
</evidence>
<feature type="transmembrane region" description="Helical" evidence="6">
    <location>
        <begin position="21"/>
        <end position="40"/>
    </location>
</feature>
<gene>
    <name evidence="7" type="ORF">AB2L28_11975</name>
</gene>
<evidence type="ECO:0000313" key="8">
    <source>
        <dbReference type="Proteomes" id="UP001566476"/>
    </source>
</evidence>
<dbReference type="EMBL" id="JBGGTQ010000005">
    <property type="protein sequence ID" value="MEZ0492950.1"/>
    <property type="molecule type" value="Genomic_DNA"/>
</dbReference>
<reference evidence="7 8" key="1">
    <citation type="submission" date="2024-07" db="EMBL/GenBank/DDBJ databases">
        <authorList>
            <person name="Thanompreechachai J."/>
            <person name="Duangmal K."/>
        </authorList>
    </citation>
    <scope>NUCLEOTIDE SEQUENCE [LARGE SCALE GENOMIC DNA]</scope>
    <source>
        <strain evidence="7 8">TBRC 1896</strain>
    </source>
</reference>
<evidence type="ECO:0000256" key="4">
    <source>
        <dbReference type="ARBA" id="ARBA00022989"/>
    </source>
</evidence>
<dbReference type="PANTHER" id="PTHR30093:SF44">
    <property type="entry name" value="TYPE II SECRETION SYSTEM CORE PROTEIN G"/>
    <property type="match status" value="1"/>
</dbReference>
<proteinExistence type="predicted"/>
<dbReference type="PANTHER" id="PTHR30093">
    <property type="entry name" value="GENERAL SECRETION PATHWAY PROTEIN G"/>
    <property type="match status" value="1"/>
</dbReference>
<dbReference type="InterPro" id="IPR012902">
    <property type="entry name" value="N_methyl_site"/>
</dbReference>